<dbReference type="Pfam" id="PF00743">
    <property type="entry name" value="FMO-like"/>
    <property type="match status" value="2"/>
</dbReference>
<dbReference type="OrthoDB" id="66881at2759"/>
<dbReference type="FunFam" id="3.50.50.60:FF:000099">
    <property type="entry name" value="Flavin-containing monooxygenase"/>
    <property type="match status" value="1"/>
</dbReference>
<keyword evidence="8" id="KW-0812">Transmembrane</keyword>
<comment type="cofactor">
    <cofactor evidence="7">
        <name>FAD</name>
        <dbReference type="ChEBI" id="CHEBI:57692"/>
    </cofactor>
</comment>
<evidence type="ECO:0000256" key="2">
    <source>
        <dbReference type="ARBA" id="ARBA00022630"/>
    </source>
</evidence>
<keyword evidence="2 7" id="KW-0285">Flavoprotein</keyword>
<keyword evidence="3 7" id="KW-0274">FAD</keyword>
<evidence type="ECO:0000256" key="1">
    <source>
        <dbReference type="ARBA" id="ARBA00009183"/>
    </source>
</evidence>
<dbReference type="PANTHER" id="PTHR23023">
    <property type="entry name" value="DIMETHYLANILINE MONOOXYGENASE"/>
    <property type="match status" value="1"/>
</dbReference>
<evidence type="ECO:0000256" key="3">
    <source>
        <dbReference type="ARBA" id="ARBA00022827"/>
    </source>
</evidence>
<dbReference type="GO" id="GO:0050660">
    <property type="term" value="F:flavin adenine dinucleotide binding"/>
    <property type="evidence" value="ECO:0007669"/>
    <property type="project" value="InterPro"/>
</dbReference>
<keyword evidence="4" id="KW-0521">NADP</keyword>
<evidence type="ECO:0000256" key="8">
    <source>
        <dbReference type="SAM" id="Phobius"/>
    </source>
</evidence>
<evidence type="ECO:0000256" key="7">
    <source>
        <dbReference type="RuleBase" id="RU361177"/>
    </source>
</evidence>
<dbReference type="SUPFAM" id="SSF51905">
    <property type="entry name" value="FAD/NAD(P)-binding domain"/>
    <property type="match status" value="2"/>
</dbReference>
<feature type="transmembrane region" description="Helical" evidence="8">
    <location>
        <begin position="381"/>
        <end position="400"/>
    </location>
</feature>
<gene>
    <name evidence="9" type="ORF">Cgig2_013098</name>
</gene>
<evidence type="ECO:0000256" key="6">
    <source>
        <dbReference type="ARBA" id="ARBA00023033"/>
    </source>
</evidence>
<keyword evidence="5 7" id="KW-0560">Oxidoreductase</keyword>
<dbReference type="EMBL" id="JAKOGI010000039">
    <property type="protein sequence ID" value="KAJ8447321.1"/>
    <property type="molecule type" value="Genomic_DNA"/>
</dbReference>
<dbReference type="InterPro" id="IPR000960">
    <property type="entry name" value="Flavin_mOase"/>
</dbReference>
<dbReference type="PRINTS" id="PR00370">
    <property type="entry name" value="FMOXYGENASE"/>
</dbReference>
<keyword evidence="8" id="KW-1133">Transmembrane helix</keyword>
<comment type="similarity">
    <text evidence="1 7">Belongs to the FMO family.</text>
</comment>
<sequence length="417" mass="47246">MADPLQLKVAVVGAGVSGLIAARELQREGHRVIIFEKSDKIGGLWVYDPRTESDPLSHEMVHSSLYFSLRTNLPRALMGFSDFAFSDREYGDPRDFPGHPEVAAYLNDFATRFGLAELVQFNSEVVRVEAVGGRLDEWVVEWRSEGGVNSEEQVFDAVVVCNGHITVPRLAHIPGIEKWPGKQIHSHNYRVPEPFKDQVVVVIGNGASAYDISRDISTVAKEVHISSRDPAVKYSKLPHHPNIWQHSAIYTAEEDGTIEFQDGSSVQASIILHCTGYKYEVPFLKTNGIVTIDDNRVGPLYKHVFPPQLAPRLSFVGLPQKVIIFNMMELQSKWIARVLSGRVCLPSEEEMMADVKEYYQEMTALKRPTHLTHYLLNCEEVSHLFSLLFLFFFLVLNYDLRLSYLKQQQTHLSLHNV</sequence>
<dbReference type="InterPro" id="IPR050346">
    <property type="entry name" value="FMO-like"/>
</dbReference>
<evidence type="ECO:0000256" key="5">
    <source>
        <dbReference type="ARBA" id="ARBA00023002"/>
    </source>
</evidence>
<dbReference type="EC" id="1.-.-.-" evidence="7"/>
<protein>
    <recommendedName>
        <fullName evidence="7">Flavin-containing monooxygenase</fullName>
        <ecNumber evidence="7">1.-.-.-</ecNumber>
    </recommendedName>
</protein>
<evidence type="ECO:0000313" key="9">
    <source>
        <dbReference type="EMBL" id="KAJ8447321.1"/>
    </source>
</evidence>
<dbReference type="PIRSF" id="PIRSF000332">
    <property type="entry name" value="FMO"/>
    <property type="match status" value="1"/>
</dbReference>
<reference evidence="9" key="1">
    <citation type="submission" date="2022-04" db="EMBL/GenBank/DDBJ databases">
        <title>Carnegiea gigantea Genome sequencing and assembly v2.</title>
        <authorList>
            <person name="Copetti D."/>
            <person name="Sanderson M.J."/>
            <person name="Burquez A."/>
            <person name="Wojciechowski M.F."/>
        </authorList>
    </citation>
    <scope>NUCLEOTIDE SEQUENCE</scope>
    <source>
        <strain evidence="9">SGP5-SGP5p</strain>
        <tissue evidence="9">Aerial part</tissue>
    </source>
</reference>
<dbReference type="InterPro" id="IPR036188">
    <property type="entry name" value="FAD/NAD-bd_sf"/>
</dbReference>
<organism evidence="9 10">
    <name type="scientific">Carnegiea gigantea</name>
    <dbReference type="NCBI Taxonomy" id="171969"/>
    <lineage>
        <taxon>Eukaryota</taxon>
        <taxon>Viridiplantae</taxon>
        <taxon>Streptophyta</taxon>
        <taxon>Embryophyta</taxon>
        <taxon>Tracheophyta</taxon>
        <taxon>Spermatophyta</taxon>
        <taxon>Magnoliopsida</taxon>
        <taxon>eudicotyledons</taxon>
        <taxon>Gunneridae</taxon>
        <taxon>Pentapetalae</taxon>
        <taxon>Caryophyllales</taxon>
        <taxon>Cactineae</taxon>
        <taxon>Cactaceae</taxon>
        <taxon>Cactoideae</taxon>
        <taxon>Echinocereeae</taxon>
        <taxon>Carnegiea</taxon>
    </lineage>
</organism>
<evidence type="ECO:0000313" key="10">
    <source>
        <dbReference type="Proteomes" id="UP001153076"/>
    </source>
</evidence>
<dbReference type="InterPro" id="IPR020946">
    <property type="entry name" value="Flavin_mOase-like"/>
</dbReference>
<accession>A0A9Q1KR45</accession>
<dbReference type="GO" id="GO:0004499">
    <property type="term" value="F:N,N-dimethylaniline monooxygenase activity"/>
    <property type="evidence" value="ECO:0007669"/>
    <property type="project" value="InterPro"/>
</dbReference>
<name>A0A9Q1KR45_9CARY</name>
<proteinExistence type="inferred from homology"/>
<keyword evidence="6 7" id="KW-0503">Monooxygenase</keyword>
<comment type="caution">
    <text evidence="9">The sequence shown here is derived from an EMBL/GenBank/DDBJ whole genome shotgun (WGS) entry which is preliminary data.</text>
</comment>
<dbReference type="AlphaFoldDB" id="A0A9Q1KR45"/>
<keyword evidence="8" id="KW-0472">Membrane</keyword>
<evidence type="ECO:0000256" key="4">
    <source>
        <dbReference type="ARBA" id="ARBA00022857"/>
    </source>
</evidence>
<dbReference type="GO" id="GO:0050661">
    <property type="term" value="F:NADP binding"/>
    <property type="evidence" value="ECO:0007669"/>
    <property type="project" value="InterPro"/>
</dbReference>
<dbReference type="Gene3D" id="3.50.50.60">
    <property type="entry name" value="FAD/NAD(P)-binding domain"/>
    <property type="match status" value="2"/>
</dbReference>
<dbReference type="Proteomes" id="UP001153076">
    <property type="component" value="Unassembled WGS sequence"/>
</dbReference>
<keyword evidence="10" id="KW-1185">Reference proteome</keyword>